<feature type="domain" description="MacB-like periplasmic core" evidence="8">
    <location>
        <begin position="434"/>
        <end position="641"/>
    </location>
</feature>
<keyword evidence="2" id="KW-1003">Cell membrane</keyword>
<dbReference type="EMBL" id="BAABHD010000065">
    <property type="protein sequence ID" value="GAA4461729.1"/>
    <property type="molecule type" value="Genomic_DNA"/>
</dbReference>
<dbReference type="PANTHER" id="PTHR30572">
    <property type="entry name" value="MEMBRANE COMPONENT OF TRANSPORTER-RELATED"/>
    <property type="match status" value="1"/>
</dbReference>
<feature type="transmembrane region" description="Helical" evidence="6">
    <location>
        <begin position="281"/>
        <end position="307"/>
    </location>
</feature>
<feature type="domain" description="ABC3 transporter permease C-terminal" evidence="7">
    <location>
        <begin position="683"/>
        <end position="795"/>
    </location>
</feature>
<sequence length="802" mass="88364">MIQNYLKIAWRNLLRRKFYSLLNILGLAVGLTFTLLIGSYSWGEFQVNRSLRNASRQCLVQSQWKADNRSMNITTLAPIGPALKEKYPSLVANVYRFHGVSATLSRGSNHFRESIQIGDSTLLTMFGFDLLHGNPRTALTGPNAIVITAAKALKLFGTDDVLNQTLTVETPQSGNQTFLVTGVLKPLPPNSVSQLLPEDNEVFMGTGALPYFGGDLRSWQNPYIVTYVELQPGVRPQQLEQPLAYLIATNAPAEIRQNLTAYVTPLTDYYLQSNNGLVRKMLVTLTAVGLFVLLMAVINFVNIAMGSSASRLREIGVRKVLGGLRRQLISQFLTEALVLTTLAAVLSVGLYVLFRPVFQDVVGKSIMSLINLPWRYGWLLLLGILVIGGLAGGYPALHLSAYPSVDSLKGKARSVKEGVYFRRLLVTVQFTMAVFVFVGALVVSRQITYFFDTDLGFEKEAVLTVSSLPRNWSVAGVARMEAARDQFARLPGISSASLSFEIPNGNVGNNGNLYPAGRDSTQAVPVSMMATDEYFAQTYQIALQGGRYFHYGQGGYDSTSIVLNEAAARALGYQTPEAAVGQQIRLKGVSQPFQVRGVVSDFLFGTMHNAVRPLAIFHVQNRPIYRFFSFKLAPGNTRQTIAGIERKWRELFPEAPFDYAFMDQTLQKLYQTELQLEKAAYTATGLALLIVVLGVIGLVSLSVARRIKEIGIRKVLGASVPGILLLFLKEYAWVMLIANAVAWPLAYWVLTGWLSDYAYHTPINGLPFVQVALLLACLTSIVVSLQVLKAALMNPVKSLQVE</sequence>
<feature type="transmembrane region" description="Helical" evidence="6">
    <location>
        <begin position="21"/>
        <end position="42"/>
    </location>
</feature>
<keyword evidence="5 6" id="KW-0472">Membrane</keyword>
<evidence type="ECO:0000259" key="8">
    <source>
        <dbReference type="Pfam" id="PF12704"/>
    </source>
</evidence>
<dbReference type="Pfam" id="PF02687">
    <property type="entry name" value="FtsX"/>
    <property type="match status" value="2"/>
</dbReference>
<evidence type="ECO:0000259" key="7">
    <source>
        <dbReference type="Pfam" id="PF02687"/>
    </source>
</evidence>
<dbReference type="RefSeq" id="WP_345245839.1">
    <property type="nucleotide sequence ID" value="NZ_BAABHD010000065.1"/>
</dbReference>
<keyword evidence="4 6" id="KW-1133">Transmembrane helix</keyword>
<comment type="subcellular location">
    <subcellularLocation>
        <location evidence="1">Cell membrane</location>
        <topology evidence="1">Multi-pass membrane protein</topology>
    </subcellularLocation>
</comment>
<dbReference type="PANTHER" id="PTHR30572:SF18">
    <property type="entry name" value="ABC-TYPE MACROLIDE FAMILY EXPORT SYSTEM PERMEASE COMPONENT 2"/>
    <property type="match status" value="1"/>
</dbReference>
<dbReference type="Pfam" id="PF12704">
    <property type="entry name" value="MacB_PCD"/>
    <property type="match status" value="2"/>
</dbReference>
<proteinExistence type="predicted"/>
<dbReference type="InterPro" id="IPR050250">
    <property type="entry name" value="Macrolide_Exporter_MacB"/>
</dbReference>
<accession>A0ABP8N8Q2</accession>
<evidence type="ECO:0000256" key="5">
    <source>
        <dbReference type="ARBA" id="ARBA00023136"/>
    </source>
</evidence>
<comment type="caution">
    <text evidence="9">The sequence shown here is derived from an EMBL/GenBank/DDBJ whole genome shotgun (WGS) entry which is preliminary data.</text>
</comment>
<feature type="domain" description="ABC3 transporter permease C-terminal" evidence="7">
    <location>
        <begin position="288"/>
        <end position="400"/>
    </location>
</feature>
<evidence type="ECO:0000256" key="6">
    <source>
        <dbReference type="SAM" id="Phobius"/>
    </source>
</evidence>
<keyword evidence="10" id="KW-1185">Reference proteome</keyword>
<reference evidence="10" key="1">
    <citation type="journal article" date="2019" name="Int. J. Syst. Evol. Microbiol.">
        <title>The Global Catalogue of Microorganisms (GCM) 10K type strain sequencing project: providing services to taxonomists for standard genome sequencing and annotation.</title>
        <authorList>
            <consortium name="The Broad Institute Genomics Platform"/>
            <consortium name="The Broad Institute Genome Sequencing Center for Infectious Disease"/>
            <person name="Wu L."/>
            <person name="Ma J."/>
        </authorList>
    </citation>
    <scope>NUCLEOTIDE SEQUENCE [LARGE SCALE GENOMIC DNA]</scope>
    <source>
        <strain evidence="10">JCM 17927</strain>
    </source>
</reference>
<organism evidence="9 10">
    <name type="scientific">Nibrella saemangeumensis</name>
    <dbReference type="NCBI Taxonomy" id="1084526"/>
    <lineage>
        <taxon>Bacteria</taxon>
        <taxon>Pseudomonadati</taxon>
        <taxon>Bacteroidota</taxon>
        <taxon>Cytophagia</taxon>
        <taxon>Cytophagales</taxon>
        <taxon>Spirosomataceae</taxon>
        <taxon>Nibrella</taxon>
    </lineage>
</organism>
<protein>
    <submittedName>
        <fullName evidence="9">ABC transporter permease</fullName>
    </submittedName>
</protein>
<evidence type="ECO:0000256" key="1">
    <source>
        <dbReference type="ARBA" id="ARBA00004651"/>
    </source>
</evidence>
<dbReference type="InterPro" id="IPR025857">
    <property type="entry name" value="MacB_PCD"/>
</dbReference>
<feature type="domain" description="MacB-like periplasmic core" evidence="8">
    <location>
        <begin position="20"/>
        <end position="241"/>
    </location>
</feature>
<keyword evidence="3 6" id="KW-0812">Transmembrane</keyword>
<feature type="transmembrane region" description="Helical" evidence="6">
    <location>
        <begin position="420"/>
        <end position="443"/>
    </location>
</feature>
<name>A0ABP8N8Q2_9BACT</name>
<dbReference type="InterPro" id="IPR003838">
    <property type="entry name" value="ABC3_permease_C"/>
</dbReference>
<feature type="transmembrane region" description="Helical" evidence="6">
    <location>
        <begin position="715"/>
        <end position="748"/>
    </location>
</feature>
<gene>
    <name evidence="9" type="ORF">GCM10023189_37500</name>
</gene>
<feature type="transmembrane region" description="Helical" evidence="6">
    <location>
        <begin position="679"/>
        <end position="703"/>
    </location>
</feature>
<feature type="transmembrane region" description="Helical" evidence="6">
    <location>
        <begin position="374"/>
        <end position="399"/>
    </location>
</feature>
<feature type="transmembrane region" description="Helical" evidence="6">
    <location>
        <begin position="768"/>
        <end position="788"/>
    </location>
</feature>
<evidence type="ECO:0000313" key="10">
    <source>
        <dbReference type="Proteomes" id="UP001501175"/>
    </source>
</evidence>
<evidence type="ECO:0000313" key="9">
    <source>
        <dbReference type="EMBL" id="GAA4461729.1"/>
    </source>
</evidence>
<evidence type="ECO:0000256" key="3">
    <source>
        <dbReference type="ARBA" id="ARBA00022692"/>
    </source>
</evidence>
<evidence type="ECO:0000256" key="4">
    <source>
        <dbReference type="ARBA" id="ARBA00022989"/>
    </source>
</evidence>
<evidence type="ECO:0000256" key="2">
    <source>
        <dbReference type="ARBA" id="ARBA00022475"/>
    </source>
</evidence>
<feature type="transmembrane region" description="Helical" evidence="6">
    <location>
        <begin position="328"/>
        <end position="354"/>
    </location>
</feature>
<dbReference type="Proteomes" id="UP001501175">
    <property type="component" value="Unassembled WGS sequence"/>
</dbReference>